<dbReference type="AlphaFoldDB" id="A0A1S7P9U5"/>
<name>A0A1S7P9U5_AGRTU</name>
<evidence type="ECO:0000313" key="2">
    <source>
        <dbReference type="EMBL" id="CUX18185.1"/>
    </source>
</evidence>
<feature type="region of interest" description="Disordered" evidence="1">
    <location>
        <begin position="1"/>
        <end position="24"/>
    </location>
</feature>
<evidence type="ECO:0000313" key="3">
    <source>
        <dbReference type="Proteomes" id="UP000191897"/>
    </source>
</evidence>
<organism evidence="2 3">
    <name type="scientific">Agrobacterium tumefaciens str. Kerr 14</name>
    <dbReference type="NCBI Taxonomy" id="1183424"/>
    <lineage>
        <taxon>Bacteria</taxon>
        <taxon>Pseudomonadati</taxon>
        <taxon>Pseudomonadota</taxon>
        <taxon>Alphaproteobacteria</taxon>
        <taxon>Hyphomicrobiales</taxon>
        <taxon>Rhizobiaceae</taxon>
        <taxon>Rhizobium/Agrobacterium group</taxon>
        <taxon>Agrobacterium</taxon>
        <taxon>Agrobacterium tumefaciens complex</taxon>
    </lineage>
</organism>
<proteinExistence type="predicted"/>
<dbReference type="EMBL" id="FBWC01000008">
    <property type="protein sequence ID" value="CUX18185.1"/>
    <property type="molecule type" value="Genomic_DNA"/>
</dbReference>
<gene>
    <name evidence="2" type="ORF">AGR4C_Cc160259</name>
</gene>
<accession>A0A1S7P9U5</accession>
<evidence type="ECO:0000256" key="1">
    <source>
        <dbReference type="SAM" id="MobiDB-lite"/>
    </source>
</evidence>
<dbReference type="Proteomes" id="UP000191897">
    <property type="component" value="Unassembled WGS sequence"/>
</dbReference>
<reference evidence="2 3" key="1">
    <citation type="submission" date="2016-01" db="EMBL/GenBank/DDBJ databases">
        <authorList>
            <person name="Oliw E.H."/>
        </authorList>
    </citation>
    <scope>NUCLEOTIDE SEQUENCE [LARGE SCALE GENOMIC DNA]</scope>
    <source>
        <strain evidence="2 3">Kerr 14</strain>
    </source>
</reference>
<sequence>MTAWRRDQMGGIMSPVSAPTMPALSRSERGADIVQLHREVGIALVPADVSFHAAPNTAAHKGE</sequence>
<protein>
    <submittedName>
        <fullName evidence="2">Uncharacterized protein</fullName>
    </submittedName>
</protein>